<comment type="caution">
    <text evidence="3">The sequence shown here is derived from an EMBL/GenBank/DDBJ whole genome shotgun (WGS) entry which is preliminary data.</text>
</comment>
<sequence length="186" mass="18769">MTKFASLAAVTLAATVSMVAPTAAQAQAATGPGTPYNFFSGATGSGTFGNNGGLVGTFTNVFTFIVTSRGVLAADFSNAASSNNGLTDIDFTSATLTGNGGTFSFTKLVGEPLALTELWGVTPLNVTPGTYTLTVTGRSFGTPATYAGNFNIGAVPEPATWAMMMVGVGAVGGALRRRKRVSVSFA</sequence>
<evidence type="ECO:0000259" key="2">
    <source>
        <dbReference type="Pfam" id="PF07589"/>
    </source>
</evidence>
<protein>
    <submittedName>
        <fullName evidence="3">PEP-CTERM sorting domain-containing protein</fullName>
    </submittedName>
</protein>
<accession>A0ABS2D3F0</accession>
<evidence type="ECO:0000256" key="1">
    <source>
        <dbReference type="SAM" id="SignalP"/>
    </source>
</evidence>
<name>A0ABS2D3F0_9SPHN</name>
<dbReference type="Pfam" id="PF07589">
    <property type="entry name" value="PEP-CTERM"/>
    <property type="match status" value="1"/>
</dbReference>
<feature type="signal peptide" evidence="1">
    <location>
        <begin position="1"/>
        <end position="28"/>
    </location>
</feature>
<evidence type="ECO:0000313" key="3">
    <source>
        <dbReference type="EMBL" id="MBM6575441.1"/>
    </source>
</evidence>
<keyword evidence="1" id="KW-0732">Signal</keyword>
<dbReference type="Proteomes" id="UP000763641">
    <property type="component" value="Unassembled WGS sequence"/>
</dbReference>
<feature type="chain" id="PRO_5047289773" evidence="1">
    <location>
        <begin position="29"/>
        <end position="186"/>
    </location>
</feature>
<dbReference type="EMBL" id="JAFEMC010000001">
    <property type="protein sequence ID" value="MBM6575441.1"/>
    <property type="molecule type" value="Genomic_DNA"/>
</dbReference>
<keyword evidence="4" id="KW-1185">Reference proteome</keyword>
<gene>
    <name evidence="3" type="ORF">ILT43_03600</name>
</gene>
<dbReference type="NCBIfam" id="NF038126">
    <property type="entry name" value="PEP_CTERM_FxDxF"/>
    <property type="match status" value="1"/>
</dbReference>
<proteinExistence type="predicted"/>
<reference evidence="3 4" key="1">
    <citation type="submission" date="2020-12" db="EMBL/GenBank/DDBJ databases">
        <title>Sphingomonas sp.</title>
        <authorList>
            <person name="Kim M.K."/>
        </authorList>
    </citation>
    <scope>NUCLEOTIDE SEQUENCE [LARGE SCALE GENOMIC DNA]</scope>
    <source>
        <strain evidence="3 4">BT552</strain>
    </source>
</reference>
<feature type="domain" description="Ice-binding protein C-terminal" evidence="2">
    <location>
        <begin position="154"/>
        <end position="178"/>
    </location>
</feature>
<organism evidence="3 4">
    <name type="scientific">Sphingomonas longa</name>
    <dbReference type="NCBI Taxonomy" id="2778730"/>
    <lineage>
        <taxon>Bacteria</taxon>
        <taxon>Pseudomonadati</taxon>
        <taxon>Pseudomonadota</taxon>
        <taxon>Alphaproteobacteria</taxon>
        <taxon>Sphingomonadales</taxon>
        <taxon>Sphingomonadaceae</taxon>
        <taxon>Sphingomonas</taxon>
    </lineage>
</organism>
<evidence type="ECO:0000313" key="4">
    <source>
        <dbReference type="Proteomes" id="UP000763641"/>
    </source>
</evidence>
<dbReference type="NCBIfam" id="TIGR02595">
    <property type="entry name" value="PEP_CTERM"/>
    <property type="match status" value="1"/>
</dbReference>
<dbReference type="NCBIfam" id="NF035944">
    <property type="entry name" value="PEPxxWA-CTERM"/>
    <property type="match status" value="1"/>
</dbReference>
<dbReference type="InterPro" id="IPR013424">
    <property type="entry name" value="Ice-binding_C"/>
</dbReference>
<dbReference type="RefSeq" id="WP_204194772.1">
    <property type="nucleotide sequence ID" value="NZ_JAFEMC010000001.1"/>
</dbReference>